<comment type="caution">
    <text evidence="9">The sequence shown here is derived from an EMBL/GenBank/DDBJ whole genome shotgun (WGS) entry which is preliminary data.</text>
</comment>
<dbReference type="GO" id="GO:0005525">
    <property type="term" value="F:GTP binding"/>
    <property type="evidence" value="ECO:0007669"/>
    <property type="project" value="UniProtKB-KW"/>
</dbReference>
<keyword evidence="4" id="KW-0547">Nucleotide-binding</keyword>
<evidence type="ECO:0000313" key="9">
    <source>
        <dbReference type="EMBL" id="EKC58412.1"/>
    </source>
</evidence>
<keyword evidence="3" id="KW-0479">Metal-binding</keyword>
<dbReference type="PANTHER" id="PTHR10229:SF0">
    <property type="entry name" value="GTP-BINDING PROTEIN 6-RELATED"/>
    <property type="match status" value="1"/>
</dbReference>
<dbReference type="PANTHER" id="PTHR10229">
    <property type="entry name" value="GTP-BINDING PROTEIN HFLX"/>
    <property type="match status" value="1"/>
</dbReference>
<protein>
    <submittedName>
        <fullName evidence="9">GTP-binding protein HflX</fullName>
    </submittedName>
</protein>
<dbReference type="PRINTS" id="PR00326">
    <property type="entry name" value="GTP1OBG"/>
</dbReference>
<gene>
    <name evidence="9" type="ORF">OBE_10021</name>
</gene>
<dbReference type="FunFam" id="3.40.50.11060:FF:000001">
    <property type="entry name" value="GTPase HflX"/>
    <property type="match status" value="1"/>
</dbReference>
<keyword evidence="2" id="KW-0963">Cytoplasm</keyword>
<dbReference type="InterPro" id="IPR016496">
    <property type="entry name" value="GTPase_HflX"/>
</dbReference>
<organism evidence="9">
    <name type="scientific">human gut metagenome</name>
    <dbReference type="NCBI Taxonomy" id="408170"/>
    <lineage>
        <taxon>unclassified sequences</taxon>
        <taxon>metagenomes</taxon>
        <taxon>organismal metagenomes</taxon>
    </lineage>
</organism>
<dbReference type="AlphaFoldDB" id="K1SCB5"/>
<keyword evidence="7" id="KW-0175">Coiled coil</keyword>
<dbReference type="Pfam" id="PF01926">
    <property type="entry name" value="MMR_HSR1"/>
    <property type="match status" value="1"/>
</dbReference>
<dbReference type="GO" id="GO:0043022">
    <property type="term" value="F:ribosome binding"/>
    <property type="evidence" value="ECO:0007669"/>
    <property type="project" value="TreeGrafter"/>
</dbReference>
<comment type="subcellular location">
    <subcellularLocation>
        <location evidence="1">Cytoplasm</location>
    </subcellularLocation>
</comment>
<evidence type="ECO:0000256" key="4">
    <source>
        <dbReference type="ARBA" id="ARBA00022741"/>
    </source>
</evidence>
<dbReference type="Gene3D" id="3.40.50.11060">
    <property type="entry name" value="GTPase HflX, N-terminal domain"/>
    <property type="match status" value="1"/>
</dbReference>
<evidence type="ECO:0000259" key="8">
    <source>
        <dbReference type="PROSITE" id="PS51705"/>
    </source>
</evidence>
<dbReference type="PROSITE" id="PS51705">
    <property type="entry name" value="G_HFLX"/>
    <property type="match status" value="1"/>
</dbReference>
<evidence type="ECO:0000256" key="5">
    <source>
        <dbReference type="ARBA" id="ARBA00022842"/>
    </source>
</evidence>
<dbReference type="GO" id="GO:0005737">
    <property type="term" value="C:cytoplasm"/>
    <property type="evidence" value="ECO:0007669"/>
    <property type="project" value="UniProtKB-SubCell"/>
</dbReference>
<sequence>MGVDTGEYNAEISMEELALLSETAGAEIIGTVIQKLEAPSPATYIGSGRMSEVAAFCRNNDIDLIIADSELTPSQINNIETKTDTRVVDRTMLILDIFAARARSSEGKLQVELAQLKYSLPFLSGRGKSMSRLGGGIGTRGPGESKLESDKRHIRRRIHSLSEELKRVEKRRDLIRSRRKKDGVITVAIVGYTNAGKSTLMNTLTSAGVLSEDKLFATLDPMQGGLRCRQSERLCSLIR</sequence>
<dbReference type="NCBIfam" id="TIGR03156">
    <property type="entry name" value="GTP_HflX"/>
    <property type="match status" value="1"/>
</dbReference>
<dbReference type="InterPro" id="IPR042108">
    <property type="entry name" value="GTPase_HflX_N_sf"/>
</dbReference>
<reference evidence="9" key="1">
    <citation type="journal article" date="2013" name="Environ. Microbiol.">
        <title>Microbiota from the distal guts of lean and obese adolescents exhibit partial functional redundancy besides clear differences in community structure.</title>
        <authorList>
            <person name="Ferrer M."/>
            <person name="Ruiz A."/>
            <person name="Lanza F."/>
            <person name="Haange S.B."/>
            <person name="Oberbach A."/>
            <person name="Till H."/>
            <person name="Bargiela R."/>
            <person name="Campoy C."/>
            <person name="Segura M.T."/>
            <person name="Richter M."/>
            <person name="von Bergen M."/>
            <person name="Seifert J."/>
            <person name="Suarez A."/>
        </authorList>
    </citation>
    <scope>NUCLEOTIDE SEQUENCE</scope>
</reference>
<evidence type="ECO:0000256" key="1">
    <source>
        <dbReference type="ARBA" id="ARBA00004496"/>
    </source>
</evidence>
<evidence type="ECO:0000256" key="2">
    <source>
        <dbReference type="ARBA" id="ARBA00022490"/>
    </source>
</evidence>
<dbReference type="Gene3D" id="6.10.250.2860">
    <property type="match status" value="1"/>
</dbReference>
<dbReference type="InterPro" id="IPR032305">
    <property type="entry name" value="GTP-bd_M"/>
</dbReference>
<feature type="domain" description="Hflx-type G" evidence="8">
    <location>
        <begin position="185"/>
        <end position="221"/>
    </location>
</feature>
<name>K1SCB5_9ZZZZ</name>
<evidence type="ECO:0000256" key="7">
    <source>
        <dbReference type="SAM" id="Coils"/>
    </source>
</evidence>
<proteinExistence type="predicted"/>
<dbReference type="Pfam" id="PF13167">
    <property type="entry name" value="GTP-bdg_N"/>
    <property type="match status" value="1"/>
</dbReference>
<dbReference type="SUPFAM" id="SSF52540">
    <property type="entry name" value="P-loop containing nucleoside triphosphate hydrolases"/>
    <property type="match status" value="1"/>
</dbReference>
<accession>K1SCB5</accession>
<feature type="coiled-coil region" evidence="7">
    <location>
        <begin position="151"/>
        <end position="178"/>
    </location>
</feature>
<keyword evidence="5" id="KW-0460">Magnesium</keyword>
<dbReference type="InterPro" id="IPR025121">
    <property type="entry name" value="GTPase_HflX_N"/>
</dbReference>
<dbReference type="Pfam" id="PF16360">
    <property type="entry name" value="GTP-bdg_M"/>
    <property type="match status" value="1"/>
</dbReference>
<dbReference type="InterPro" id="IPR030394">
    <property type="entry name" value="G_HFLX_dom"/>
</dbReference>
<dbReference type="EMBL" id="AJWZ01006914">
    <property type="protein sequence ID" value="EKC58412.1"/>
    <property type="molecule type" value="Genomic_DNA"/>
</dbReference>
<dbReference type="Gene3D" id="3.40.50.300">
    <property type="entry name" value="P-loop containing nucleotide triphosphate hydrolases"/>
    <property type="match status" value="1"/>
</dbReference>
<keyword evidence="6" id="KW-0342">GTP-binding</keyword>
<evidence type="ECO:0000256" key="3">
    <source>
        <dbReference type="ARBA" id="ARBA00022723"/>
    </source>
</evidence>
<evidence type="ECO:0000256" key="6">
    <source>
        <dbReference type="ARBA" id="ARBA00023134"/>
    </source>
</evidence>
<dbReference type="GO" id="GO:0046872">
    <property type="term" value="F:metal ion binding"/>
    <property type="evidence" value="ECO:0007669"/>
    <property type="project" value="UniProtKB-KW"/>
</dbReference>
<dbReference type="InterPro" id="IPR006073">
    <property type="entry name" value="GTP-bd"/>
</dbReference>
<dbReference type="InterPro" id="IPR027417">
    <property type="entry name" value="P-loop_NTPase"/>
</dbReference>